<reference evidence="1 2" key="1">
    <citation type="journal article" date="2020" name="Nat. Commun.">
        <title>The structures of two archaeal type IV pili illuminate evolutionary relationships.</title>
        <authorList>
            <person name="Wang F."/>
            <person name="Baquero D.P."/>
            <person name="Su Z."/>
            <person name="Beltran L.C."/>
            <person name="Prangishvili D."/>
            <person name="Krupovic M."/>
            <person name="Egelman E.H."/>
        </authorList>
    </citation>
    <scope>NUCLEOTIDE SEQUENCE [LARGE SCALE GENOMIC DNA]</scope>
    <source>
        <strain evidence="1 2">2GA</strain>
    </source>
</reference>
<evidence type="ECO:0000313" key="1">
    <source>
        <dbReference type="EMBL" id="NYR15892.1"/>
    </source>
</evidence>
<protein>
    <submittedName>
        <fullName evidence="1">Uncharacterized protein</fullName>
    </submittedName>
</protein>
<dbReference type="RefSeq" id="WP_011899815.1">
    <property type="nucleotide sequence ID" value="NZ_JAAVJF010000003.1"/>
</dbReference>
<dbReference type="GeneID" id="5055163"/>
<proteinExistence type="predicted"/>
<dbReference type="EMBL" id="JAAVJF010000003">
    <property type="protein sequence ID" value="NYR15892.1"/>
    <property type="molecule type" value="Genomic_DNA"/>
</dbReference>
<gene>
    <name evidence="1" type="ORF">HC235_08085</name>
</gene>
<evidence type="ECO:0000313" key="2">
    <source>
        <dbReference type="Proteomes" id="UP000554766"/>
    </source>
</evidence>
<dbReference type="OMA" id="TMYLSAR"/>
<comment type="caution">
    <text evidence="1">The sequence shown here is derived from an EMBL/GenBank/DDBJ whole genome shotgun (WGS) entry which is preliminary data.</text>
</comment>
<dbReference type="Proteomes" id="UP000554766">
    <property type="component" value="Unassembled WGS sequence"/>
</dbReference>
<name>A0A7L4PAY5_9CREN</name>
<organism evidence="1 2">
    <name type="scientific">Pyrobaculum arsenaticum</name>
    <dbReference type="NCBI Taxonomy" id="121277"/>
    <lineage>
        <taxon>Archaea</taxon>
        <taxon>Thermoproteota</taxon>
        <taxon>Thermoprotei</taxon>
        <taxon>Thermoproteales</taxon>
        <taxon>Thermoproteaceae</taxon>
        <taxon>Pyrobaculum</taxon>
    </lineage>
</organism>
<dbReference type="AlphaFoldDB" id="A0A7L4PAY5"/>
<accession>A0A7L4PAY5</accession>
<keyword evidence="2" id="KW-1185">Reference proteome</keyword>
<sequence length="72" mass="8082">MSFVEFLKSVDGPLRFYLQYSLRKAGTDLENLREEEALKVIAKVAGGHVAEVFYAMYLESKQQGKLLALISA</sequence>